<evidence type="ECO:0000313" key="6">
    <source>
        <dbReference type="Proteomes" id="UP001208656"/>
    </source>
</evidence>
<accession>A0ABT2WCJ0</accession>
<dbReference type="InterPro" id="IPR003033">
    <property type="entry name" value="SCP2_sterol-bd_dom"/>
</dbReference>
<name>A0ABT2WCJ0_9BACI</name>
<dbReference type="PANTHER" id="PTHR42808:SF3">
    <property type="entry name" value="HYDROXYSTEROID DEHYDROGENASE-LIKE PROTEIN 2"/>
    <property type="match status" value="1"/>
</dbReference>
<evidence type="ECO:0000256" key="1">
    <source>
        <dbReference type="ARBA" id="ARBA00006484"/>
    </source>
</evidence>
<proteinExistence type="inferred from homology"/>
<evidence type="ECO:0000259" key="4">
    <source>
        <dbReference type="Pfam" id="PF02036"/>
    </source>
</evidence>
<keyword evidence="6" id="KW-1185">Reference proteome</keyword>
<feature type="domain" description="SCP2" evidence="4">
    <location>
        <begin position="22"/>
        <end position="113"/>
    </location>
</feature>
<evidence type="ECO:0000256" key="2">
    <source>
        <dbReference type="ARBA" id="ARBA00022857"/>
    </source>
</evidence>
<dbReference type="Pfam" id="PF02036">
    <property type="entry name" value="SCP2"/>
    <property type="match status" value="1"/>
</dbReference>
<dbReference type="Gene3D" id="3.30.1050.10">
    <property type="entry name" value="SCP2 sterol-binding domain"/>
    <property type="match status" value="1"/>
</dbReference>
<dbReference type="SUPFAM" id="SSF55718">
    <property type="entry name" value="SCP-like"/>
    <property type="match status" value="1"/>
</dbReference>
<keyword evidence="2" id="KW-0521">NADP</keyword>
<dbReference type="InterPro" id="IPR036527">
    <property type="entry name" value="SCP2_sterol-bd_dom_sf"/>
</dbReference>
<organism evidence="5 6">
    <name type="scientific">Pallidibacillus thermolactis</name>
    <dbReference type="NCBI Taxonomy" id="251051"/>
    <lineage>
        <taxon>Bacteria</taxon>
        <taxon>Bacillati</taxon>
        <taxon>Bacillota</taxon>
        <taxon>Bacilli</taxon>
        <taxon>Bacillales</taxon>
        <taxon>Bacillaceae</taxon>
        <taxon>Pallidibacillus</taxon>
    </lineage>
</organism>
<dbReference type="InterPro" id="IPR051935">
    <property type="entry name" value="HSDL2"/>
</dbReference>
<sequence>MSGKLKNATLEEIKNFIEEELNKNSEPISDVKAIYEFHITGEEEDTFQLQLQGGQAKIVQGDKEVADCVLTMSFKSFQQFLIGKLSGTVAFMTGKLKLKGDISKALKLESILKQYKIQ</sequence>
<reference evidence="5 6" key="1">
    <citation type="submission" date="2022-10" db="EMBL/GenBank/DDBJ databases">
        <title>Description of Fervidibacillus gen. nov. in the family Fervidibacillaceae fam. nov. with two species, Fervidibacillus albus sp. nov., and Fervidibacillus halotolerans sp. nov., isolated from tidal flat sediments.</title>
        <authorList>
            <person name="Kwon K.K."/>
            <person name="Yang S.-H."/>
        </authorList>
    </citation>
    <scope>NUCLEOTIDE SEQUENCE [LARGE SCALE GENOMIC DNA]</scope>
    <source>
        <strain evidence="5 6">DSM 23332</strain>
    </source>
</reference>
<evidence type="ECO:0000256" key="3">
    <source>
        <dbReference type="ARBA" id="ARBA00023002"/>
    </source>
</evidence>
<dbReference type="RefSeq" id="WP_173660100.1">
    <property type="nucleotide sequence ID" value="NZ_JAOUSE010000004.1"/>
</dbReference>
<dbReference type="PANTHER" id="PTHR42808">
    <property type="entry name" value="HYDROXYSTEROID DEHYDROGENASE-LIKE PROTEIN 2"/>
    <property type="match status" value="1"/>
</dbReference>
<keyword evidence="3" id="KW-0560">Oxidoreductase</keyword>
<dbReference type="EMBL" id="JAOUSE010000004">
    <property type="protein sequence ID" value="MCU9593383.1"/>
    <property type="molecule type" value="Genomic_DNA"/>
</dbReference>
<comment type="caution">
    <text evidence="5">The sequence shown here is derived from an EMBL/GenBank/DDBJ whole genome shotgun (WGS) entry which is preliminary data.</text>
</comment>
<gene>
    <name evidence="5" type="ORF">OEV82_02795</name>
</gene>
<evidence type="ECO:0000313" key="5">
    <source>
        <dbReference type="EMBL" id="MCU9593383.1"/>
    </source>
</evidence>
<comment type="similarity">
    <text evidence="1">Belongs to the short-chain dehydrogenases/reductases (SDR) family.</text>
</comment>
<dbReference type="Proteomes" id="UP001208656">
    <property type="component" value="Unassembled WGS sequence"/>
</dbReference>
<protein>
    <submittedName>
        <fullName evidence="5">SCP2 sterol-binding domain-containing protein</fullName>
    </submittedName>
</protein>